<proteinExistence type="predicted"/>
<name>A0A4R5B359_9FLAO</name>
<evidence type="ECO:0000313" key="2">
    <source>
        <dbReference type="Proteomes" id="UP000295278"/>
    </source>
</evidence>
<sequence length="144" mass="17149">MKNIIYILFLLFSLSIIGQTENIKKDFRVDLLTIEKNTRDTLIGTFTEIYSGSKRIEAKCCTDFDGIDIFYINPKDIVDNRIYMKFYGRKCKPYKKKFIIRGDLKTTIYLKYGKTKYNNKIQDFEMMFKKLNIEHDNFRCGTVN</sequence>
<protein>
    <submittedName>
        <fullName evidence="1">Uncharacterized protein</fullName>
    </submittedName>
</protein>
<gene>
    <name evidence="1" type="ORF">E0F89_03100</name>
</gene>
<dbReference type="RefSeq" id="WP_131908388.1">
    <property type="nucleotide sequence ID" value="NZ_SMFM01000001.1"/>
</dbReference>
<dbReference type="OrthoDB" id="1355562at2"/>
<keyword evidence="2" id="KW-1185">Reference proteome</keyword>
<organism evidence="1 2">
    <name type="scientific">Flavobacterium caseinilyticum</name>
    <dbReference type="NCBI Taxonomy" id="2541732"/>
    <lineage>
        <taxon>Bacteria</taxon>
        <taxon>Pseudomonadati</taxon>
        <taxon>Bacteroidota</taxon>
        <taxon>Flavobacteriia</taxon>
        <taxon>Flavobacteriales</taxon>
        <taxon>Flavobacteriaceae</taxon>
        <taxon>Flavobacterium</taxon>
    </lineage>
</organism>
<evidence type="ECO:0000313" key="1">
    <source>
        <dbReference type="EMBL" id="TDD78636.1"/>
    </source>
</evidence>
<dbReference type="AlphaFoldDB" id="A0A4R5B359"/>
<dbReference type="EMBL" id="SMFM01000001">
    <property type="protein sequence ID" value="TDD78636.1"/>
    <property type="molecule type" value="Genomic_DNA"/>
</dbReference>
<reference evidence="1 2" key="1">
    <citation type="submission" date="2019-03" db="EMBL/GenBank/DDBJ databases">
        <title>Flavobacterium AT-3-2 sp. nov., isolated from arctic soil.</title>
        <authorList>
            <person name="Chaudhary D.K."/>
        </authorList>
    </citation>
    <scope>NUCLEOTIDE SEQUENCE [LARGE SCALE GENOMIC DNA]</scope>
    <source>
        <strain evidence="1 2">AT-3-2</strain>
    </source>
</reference>
<comment type="caution">
    <text evidence="1">The sequence shown here is derived from an EMBL/GenBank/DDBJ whole genome shotgun (WGS) entry which is preliminary data.</text>
</comment>
<dbReference type="Proteomes" id="UP000295278">
    <property type="component" value="Unassembled WGS sequence"/>
</dbReference>
<accession>A0A4R5B359</accession>